<dbReference type="EMBL" id="SPLM01000073">
    <property type="protein sequence ID" value="TMW62643.1"/>
    <property type="molecule type" value="Genomic_DNA"/>
</dbReference>
<comment type="caution">
    <text evidence="2">The sequence shown here is derived from an EMBL/GenBank/DDBJ whole genome shotgun (WGS) entry which is preliminary data.</text>
</comment>
<dbReference type="Proteomes" id="UP000794436">
    <property type="component" value="Unassembled WGS sequence"/>
</dbReference>
<name>A0A8K1CGM2_PYTOL</name>
<proteinExistence type="predicted"/>
<dbReference type="OrthoDB" id="161138at2759"/>
<keyword evidence="1" id="KW-1133">Transmembrane helix</keyword>
<accession>A0A8K1CGM2</accession>
<evidence type="ECO:0000256" key="1">
    <source>
        <dbReference type="SAM" id="Phobius"/>
    </source>
</evidence>
<keyword evidence="1" id="KW-0472">Membrane</keyword>
<dbReference type="AlphaFoldDB" id="A0A8K1CGM2"/>
<evidence type="ECO:0000313" key="2">
    <source>
        <dbReference type="EMBL" id="TMW62643.1"/>
    </source>
</evidence>
<keyword evidence="3" id="KW-1185">Reference proteome</keyword>
<keyword evidence="1" id="KW-0812">Transmembrane</keyword>
<gene>
    <name evidence="2" type="ORF">Poli38472_005261</name>
</gene>
<organism evidence="2 3">
    <name type="scientific">Pythium oligandrum</name>
    <name type="common">Mycoparasitic fungus</name>
    <dbReference type="NCBI Taxonomy" id="41045"/>
    <lineage>
        <taxon>Eukaryota</taxon>
        <taxon>Sar</taxon>
        <taxon>Stramenopiles</taxon>
        <taxon>Oomycota</taxon>
        <taxon>Peronosporomycetes</taxon>
        <taxon>Pythiales</taxon>
        <taxon>Pythiaceae</taxon>
        <taxon>Pythium</taxon>
    </lineage>
</organism>
<reference evidence="2" key="1">
    <citation type="submission" date="2019-03" db="EMBL/GenBank/DDBJ databases">
        <title>Long read genome sequence of the mycoparasitic Pythium oligandrum ATCC 38472 isolated from sugarbeet rhizosphere.</title>
        <authorList>
            <person name="Gaulin E."/>
        </authorList>
    </citation>
    <scope>NUCLEOTIDE SEQUENCE</scope>
    <source>
        <strain evidence="2">ATCC 38472_TT</strain>
    </source>
</reference>
<evidence type="ECO:0000313" key="3">
    <source>
        <dbReference type="Proteomes" id="UP000794436"/>
    </source>
</evidence>
<feature type="transmembrane region" description="Helical" evidence="1">
    <location>
        <begin position="93"/>
        <end position="112"/>
    </location>
</feature>
<protein>
    <submittedName>
        <fullName evidence="2">Uncharacterized protein</fullName>
    </submittedName>
</protein>
<sequence>MNFILMLYLTFIRGPRIMREKAEREEAERLAQEEYNRKHGIVVPPKTCKKCDAKIGNDKDAKKSPSESLCAKCYANALKEAQGAQDVEEEVRLTPFLVFQLFGIAVALIVFFSRNIKALF</sequence>